<dbReference type="Proteomes" id="UP000494329">
    <property type="component" value="Unassembled WGS sequence"/>
</dbReference>
<dbReference type="InterPro" id="IPR037479">
    <property type="entry name" value="Tauto_MSAD"/>
</dbReference>
<evidence type="ECO:0000313" key="2">
    <source>
        <dbReference type="Proteomes" id="UP000494329"/>
    </source>
</evidence>
<reference evidence="1 2" key="1">
    <citation type="submission" date="2020-04" db="EMBL/GenBank/DDBJ databases">
        <authorList>
            <person name="De Canck E."/>
        </authorList>
    </citation>
    <scope>NUCLEOTIDE SEQUENCE [LARGE SCALE GENOMIC DNA]</scope>
    <source>
        <strain evidence="1 2">LMG 29739</strain>
    </source>
</reference>
<sequence>MPLVRISLLKGRSPAQLRAIADSIHQTLVDAYNVPPGDRFQLIEQREPGELIYDPHYLGIERTDEVVLIHIVAGRWRDTATRRALYRSLAARLSAEVGIRPEDVQIVLSPNDRDDWSFGNGLASYVQDA</sequence>
<dbReference type="PANTHER" id="PTHR38460:SF1">
    <property type="entry name" value="TAUTOMERASE YOLI-RELATED"/>
    <property type="match status" value="1"/>
</dbReference>
<keyword evidence="2" id="KW-1185">Reference proteome</keyword>
<dbReference type="Gene3D" id="3.30.429.10">
    <property type="entry name" value="Macrophage Migration Inhibitory Factor"/>
    <property type="match status" value="1"/>
</dbReference>
<dbReference type="Pfam" id="PF14552">
    <property type="entry name" value="Tautomerase_2"/>
    <property type="match status" value="1"/>
</dbReference>
<accession>A0A6J5E8W9</accession>
<dbReference type="AlphaFoldDB" id="A0A6J5E8W9"/>
<protein>
    <recommendedName>
        <fullName evidence="3">Tautomerase YusQ</fullName>
    </recommendedName>
</protein>
<name>A0A6J5E8W9_9BURK</name>
<evidence type="ECO:0008006" key="3">
    <source>
        <dbReference type="Google" id="ProtNLM"/>
    </source>
</evidence>
<gene>
    <name evidence="1" type="ORF">LMG29739_03711</name>
</gene>
<dbReference type="RefSeq" id="WP_175112398.1">
    <property type="nucleotide sequence ID" value="NZ_CADIKF010000029.1"/>
</dbReference>
<dbReference type="PANTHER" id="PTHR38460">
    <property type="entry name" value="TAUTOMERASE YOLI-RELATED"/>
    <property type="match status" value="1"/>
</dbReference>
<dbReference type="SUPFAM" id="SSF55331">
    <property type="entry name" value="Tautomerase/MIF"/>
    <property type="match status" value="1"/>
</dbReference>
<proteinExistence type="predicted"/>
<evidence type="ECO:0000313" key="1">
    <source>
        <dbReference type="EMBL" id="CAB3761771.1"/>
    </source>
</evidence>
<dbReference type="InterPro" id="IPR014347">
    <property type="entry name" value="Tautomerase/MIF_sf"/>
</dbReference>
<organism evidence="1 2">
    <name type="scientific">Paraburkholderia solisilvae</name>
    <dbReference type="NCBI Taxonomy" id="624376"/>
    <lineage>
        <taxon>Bacteria</taxon>
        <taxon>Pseudomonadati</taxon>
        <taxon>Pseudomonadota</taxon>
        <taxon>Betaproteobacteria</taxon>
        <taxon>Burkholderiales</taxon>
        <taxon>Burkholderiaceae</taxon>
        <taxon>Paraburkholderia</taxon>
    </lineage>
</organism>
<dbReference type="EMBL" id="CADIKF010000029">
    <property type="protein sequence ID" value="CAB3761771.1"/>
    <property type="molecule type" value="Genomic_DNA"/>
</dbReference>